<dbReference type="KEGG" id="mpp:MICPUCDRAFT_52551"/>
<reference evidence="3 4" key="1">
    <citation type="journal article" date="2009" name="Science">
        <title>Green evolution and dynamic adaptations revealed by genomes of the marine picoeukaryotes Micromonas.</title>
        <authorList>
            <person name="Worden A.Z."/>
            <person name="Lee J.H."/>
            <person name="Mock T."/>
            <person name="Rouze P."/>
            <person name="Simmons M.P."/>
            <person name="Aerts A.L."/>
            <person name="Allen A.E."/>
            <person name="Cuvelier M.L."/>
            <person name="Derelle E."/>
            <person name="Everett M.V."/>
            <person name="Foulon E."/>
            <person name="Grimwood J."/>
            <person name="Gundlach H."/>
            <person name="Henrissat B."/>
            <person name="Napoli C."/>
            <person name="McDonald S.M."/>
            <person name="Parker M.S."/>
            <person name="Rombauts S."/>
            <person name="Salamov A."/>
            <person name="Von Dassow P."/>
            <person name="Badger J.H."/>
            <person name="Coutinho P.M."/>
            <person name="Demir E."/>
            <person name="Dubchak I."/>
            <person name="Gentemann C."/>
            <person name="Eikrem W."/>
            <person name="Gready J.E."/>
            <person name="John U."/>
            <person name="Lanier W."/>
            <person name="Lindquist E.A."/>
            <person name="Lucas S."/>
            <person name="Mayer K.F."/>
            <person name="Moreau H."/>
            <person name="Not F."/>
            <person name="Otillar R."/>
            <person name="Panaud O."/>
            <person name="Pangilinan J."/>
            <person name="Paulsen I."/>
            <person name="Piegu B."/>
            <person name="Poliakov A."/>
            <person name="Robbens S."/>
            <person name="Schmutz J."/>
            <person name="Toulza E."/>
            <person name="Wyss T."/>
            <person name="Zelensky A."/>
            <person name="Zhou K."/>
            <person name="Armbrust E.V."/>
            <person name="Bhattacharya D."/>
            <person name="Goodenough U.W."/>
            <person name="Van de Peer Y."/>
            <person name="Grigoriev I.V."/>
        </authorList>
    </citation>
    <scope>NUCLEOTIDE SEQUENCE [LARGE SCALE GENOMIC DNA]</scope>
    <source>
        <strain evidence="3 4">CCMP1545</strain>
    </source>
</reference>
<dbReference type="AlphaFoldDB" id="C1N4G8"/>
<dbReference type="RefSeq" id="XP_003062787.1">
    <property type="nucleotide sequence ID" value="XM_003062741.1"/>
</dbReference>
<name>C1N4G8_MICPC</name>
<dbReference type="Gene3D" id="2.60.120.1040">
    <property type="entry name" value="ZPR1, A/B domain"/>
    <property type="match status" value="1"/>
</dbReference>
<evidence type="ECO:0000313" key="4">
    <source>
        <dbReference type="Proteomes" id="UP000001876"/>
    </source>
</evidence>
<feature type="compositionally biased region" description="Gly residues" evidence="1">
    <location>
        <begin position="319"/>
        <end position="350"/>
    </location>
</feature>
<dbReference type="Proteomes" id="UP000001876">
    <property type="component" value="Unassembled WGS sequence"/>
</dbReference>
<feature type="domain" description="Zinc finger ZPR1-type" evidence="2">
    <location>
        <begin position="149"/>
        <end position="281"/>
    </location>
</feature>
<dbReference type="GO" id="GO:0008270">
    <property type="term" value="F:zinc ion binding"/>
    <property type="evidence" value="ECO:0007669"/>
    <property type="project" value="InterPro"/>
</dbReference>
<dbReference type="OrthoDB" id="308464at2759"/>
<feature type="region of interest" description="Disordered" evidence="1">
    <location>
        <begin position="315"/>
        <end position="350"/>
    </location>
</feature>
<dbReference type="SMART" id="SM00709">
    <property type="entry name" value="Zpr1"/>
    <property type="match status" value="1"/>
</dbReference>
<organism evidence="4">
    <name type="scientific">Micromonas pusilla (strain CCMP1545)</name>
    <name type="common">Picoplanktonic green alga</name>
    <dbReference type="NCBI Taxonomy" id="564608"/>
    <lineage>
        <taxon>Eukaryota</taxon>
        <taxon>Viridiplantae</taxon>
        <taxon>Chlorophyta</taxon>
        <taxon>Mamiellophyceae</taxon>
        <taxon>Mamiellales</taxon>
        <taxon>Mamiellaceae</taxon>
        <taxon>Micromonas</taxon>
    </lineage>
</organism>
<dbReference type="GeneID" id="9688227"/>
<keyword evidence="4" id="KW-1185">Reference proteome</keyword>
<dbReference type="InterPro" id="IPR042451">
    <property type="entry name" value="ZPR1_A/B_dom"/>
</dbReference>
<sequence length="350" mass="37828">MPISCSVKHLWKSSARHRYSSRVSLVVTSAARAAAHAAAARTDAMVADKKDLANVDAENFGSEMLDSFKIDISHQEMERIILELIYRTQPGKWLPMHGICNMLADELGYEDVDEFEDALKADFKTFIGALPHIETDNQESGAFYLTLLQPGLWRDVFRVIPDPPADQCRPQRLVLQIKSRADLWRVLMLHPGAFVEIPELEFEIGADHKRRVDSVYNHVGASIFNLERHVEQIGDAADDPAAAAERQGIQDTCDALRKVLDLEIPATFIVIDPGGLSAFKPGEGVEVTEMEADAGAYDRSARAVAITRAAEAEGYEDINGGGGGGGEPGARGGDGDGDGGGGGGMNDIDA</sequence>
<accession>C1N4G8</accession>
<dbReference type="eggNOG" id="ENOG502S2ZA">
    <property type="taxonomic scope" value="Eukaryota"/>
</dbReference>
<protein>
    <submittedName>
        <fullName evidence="3">Predicted protein</fullName>
    </submittedName>
</protein>
<dbReference type="EMBL" id="GG663747">
    <property type="protein sequence ID" value="EEH52726.1"/>
    <property type="molecule type" value="Genomic_DNA"/>
</dbReference>
<dbReference type="OMA" id="IYNFIAA"/>
<proteinExistence type="predicted"/>
<evidence type="ECO:0000259" key="2">
    <source>
        <dbReference type="SMART" id="SM00709"/>
    </source>
</evidence>
<dbReference type="InterPro" id="IPR004457">
    <property type="entry name" value="Znf_ZPR1"/>
</dbReference>
<gene>
    <name evidence="3" type="ORF">MICPUCDRAFT_52551</name>
</gene>
<evidence type="ECO:0000313" key="3">
    <source>
        <dbReference type="EMBL" id="EEH52726.1"/>
    </source>
</evidence>
<evidence type="ECO:0000256" key="1">
    <source>
        <dbReference type="SAM" id="MobiDB-lite"/>
    </source>
</evidence>